<evidence type="ECO:0000313" key="2">
    <source>
        <dbReference type="EMBL" id="OGZ11936.1"/>
    </source>
</evidence>
<feature type="signal peptide" evidence="1">
    <location>
        <begin position="1"/>
        <end position="21"/>
    </location>
</feature>
<name>A0A1G2DEC3_9BACT</name>
<dbReference type="Proteomes" id="UP000178636">
    <property type="component" value="Unassembled WGS sequence"/>
</dbReference>
<keyword evidence="1" id="KW-0732">Signal</keyword>
<dbReference type="EMBL" id="MHLO01000027">
    <property type="protein sequence ID" value="OGZ11936.1"/>
    <property type="molecule type" value="Genomic_DNA"/>
</dbReference>
<reference evidence="2 3" key="1">
    <citation type="journal article" date="2016" name="Nat. Commun.">
        <title>Thousands of microbial genomes shed light on interconnected biogeochemical processes in an aquifer system.</title>
        <authorList>
            <person name="Anantharaman K."/>
            <person name="Brown C.T."/>
            <person name="Hug L.A."/>
            <person name="Sharon I."/>
            <person name="Castelle C.J."/>
            <person name="Probst A.J."/>
            <person name="Thomas B.C."/>
            <person name="Singh A."/>
            <person name="Wilkins M.J."/>
            <person name="Karaoz U."/>
            <person name="Brodie E.L."/>
            <person name="Williams K.H."/>
            <person name="Hubbard S.S."/>
            <person name="Banfield J.F."/>
        </authorList>
    </citation>
    <scope>NUCLEOTIDE SEQUENCE [LARGE SCALE GENOMIC DNA]</scope>
</reference>
<feature type="chain" id="PRO_5009582542" description="Lipoprotein" evidence="1">
    <location>
        <begin position="22"/>
        <end position="234"/>
    </location>
</feature>
<accession>A0A1G2DEC3</accession>
<evidence type="ECO:0000256" key="1">
    <source>
        <dbReference type="SAM" id="SignalP"/>
    </source>
</evidence>
<evidence type="ECO:0008006" key="4">
    <source>
        <dbReference type="Google" id="ProtNLM"/>
    </source>
</evidence>
<gene>
    <name evidence="2" type="ORF">A3C93_05855</name>
</gene>
<comment type="caution">
    <text evidence="2">The sequence shown here is derived from an EMBL/GenBank/DDBJ whole genome shotgun (WGS) entry which is preliminary data.</text>
</comment>
<dbReference type="AlphaFoldDB" id="A0A1G2DEC3"/>
<evidence type="ECO:0000313" key="3">
    <source>
        <dbReference type="Proteomes" id="UP000178636"/>
    </source>
</evidence>
<organism evidence="2 3">
    <name type="scientific">Candidatus Lloydbacteria bacterium RIFCSPHIGHO2_02_FULL_54_17</name>
    <dbReference type="NCBI Taxonomy" id="1798664"/>
    <lineage>
        <taxon>Bacteria</taxon>
        <taxon>Candidatus Lloydiibacteriota</taxon>
    </lineage>
</organism>
<protein>
    <recommendedName>
        <fullName evidence="4">Lipoprotein</fullName>
    </recommendedName>
</protein>
<proteinExistence type="predicted"/>
<sequence>MPLLRLICCVLALAPTLFVSGCSTTSIIGQIETPPELSTKILPIRTLKVLVAYDDPSDLDGIRKVLDEASTILKKQIGVELETLPAPVVVTWGKRGYNPMLGHLELVTKHREPKFDIAIGFARRSNTDLHCIDGSWAAVIENGYRRFIVSQELHPWFIAHEVAHAFVFSHTHSPEGLLKASASLILPGVYALAVDDYRLTAEDLDEALRNKWRKFGERVTVVSDGPVPEKCAKQ</sequence>
<dbReference type="PROSITE" id="PS51257">
    <property type="entry name" value="PROKAR_LIPOPROTEIN"/>
    <property type="match status" value="1"/>
</dbReference>